<keyword evidence="3" id="KW-1185">Reference proteome</keyword>
<dbReference type="RefSeq" id="WP_013558503.1">
    <property type="nucleotide sequence ID" value="NC_014960.1"/>
</dbReference>
<dbReference type="Proteomes" id="UP000008922">
    <property type="component" value="Chromosome"/>
</dbReference>
<feature type="compositionally biased region" description="Low complexity" evidence="1">
    <location>
        <begin position="71"/>
        <end position="81"/>
    </location>
</feature>
<dbReference type="AlphaFoldDB" id="E8MYG0"/>
<evidence type="ECO:0000313" key="2">
    <source>
        <dbReference type="EMBL" id="BAJ62105.1"/>
    </source>
</evidence>
<dbReference type="KEGG" id="atm:ANT_00710"/>
<reference evidence="2 3" key="1">
    <citation type="submission" date="2010-12" db="EMBL/GenBank/DDBJ databases">
        <title>Whole genome sequence of Anaerolinea thermophila UNI-1.</title>
        <authorList>
            <person name="Narita-Yamada S."/>
            <person name="Kishi E."/>
            <person name="Watanabe Y."/>
            <person name="Takasaki K."/>
            <person name="Ankai A."/>
            <person name="Oguchi A."/>
            <person name="Fukui S."/>
            <person name="Takahashi M."/>
            <person name="Yashiro I."/>
            <person name="Hosoyama A."/>
            <person name="Sekiguchi Y."/>
            <person name="Hanada S."/>
            <person name="Fujita N."/>
        </authorList>
    </citation>
    <scope>NUCLEOTIDE SEQUENCE [LARGE SCALE GENOMIC DNA]</scope>
    <source>
        <strain evidence="3">DSM 14523 / JCM 11388 / NBRC 100420 / UNI-1</strain>
    </source>
</reference>
<accession>E8MYG0</accession>
<dbReference type="SUPFAM" id="SSF101756">
    <property type="entry name" value="Hypothetical protein YgiW"/>
    <property type="match status" value="1"/>
</dbReference>
<feature type="region of interest" description="Disordered" evidence="1">
    <location>
        <begin position="192"/>
        <end position="260"/>
    </location>
</feature>
<dbReference type="STRING" id="926569.ANT_00710"/>
<feature type="compositionally biased region" description="Basic and acidic residues" evidence="1">
    <location>
        <begin position="208"/>
        <end position="236"/>
    </location>
</feature>
<sequence length="260" mass="27693">MSRKILVLTLASAVVSAILLFVGTTVMGFFSPVSADSLPALVLGKRVTNDTALQAQSGADDTPTPTPFQPAPTETALPTATFSPQETPAQQPTPIPAVSLTIAQLLANPGAYLNQMVSLSGMVNVISRELFLLNDGTGQIVVDVEEDGVAGALSNGMTVTVVGRFDDYSKGGSYKIEACTVTDSSGKVWSNQCHNHDEDDDTSLTSTPHDDKDDDHKSTLQPTRTDDHDDDHDRSGKSTPKPTQSDDDHEDDGDHRNKDD</sequence>
<dbReference type="HOGENOM" id="CLU_1068095_0_0_0"/>
<protein>
    <submittedName>
        <fullName evidence="2">Uncharacterized protein</fullName>
    </submittedName>
</protein>
<gene>
    <name evidence="2" type="ordered locus">ANT_00710</name>
</gene>
<feature type="compositionally biased region" description="Polar residues" evidence="1">
    <location>
        <begin position="82"/>
        <end position="92"/>
    </location>
</feature>
<dbReference type="EMBL" id="AP012029">
    <property type="protein sequence ID" value="BAJ62105.1"/>
    <property type="molecule type" value="Genomic_DNA"/>
</dbReference>
<dbReference type="Gene3D" id="2.40.50.200">
    <property type="entry name" value="Bacterial OB-fold"/>
    <property type="match status" value="1"/>
</dbReference>
<dbReference type="InterPro" id="IPR036700">
    <property type="entry name" value="BOBF_sf"/>
</dbReference>
<feature type="region of interest" description="Disordered" evidence="1">
    <location>
        <begin position="54"/>
        <end position="93"/>
    </location>
</feature>
<dbReference type="OrthoDB" id="467760at2"/>
<evidence type="ECO:0000256" key="1">
    <source>
        <dbReference type="SAM" id="MobiDB-lite"/>
    </source>
</evidence>
<dbReference type="InParanoid" id="E8MYG0"/>
<organism evidence="2 3">
    <name type="scientific">Anaerolinea thermophila (strain DSM 14523 / JCM 11388 / NBRC 100420 / UNI-1)</name>
    <dbReference type="NCBI Taxonomy" id="926569"/>
    <lineage>
        <taxon>Bacteria</taxon>
        <taxon>Bacillati</taxon>
        <taxon>Chloroflexota</taxon>
        <taxon>Anaerolineae</taxon>
        <taxon>Anaerolineales</taxon>
        <taxon>Anaerolineaceae</taxon>
        <taxon>Anaerolinea</taxon>
    </lineage>
</organism>
<name>E8MYG0_ANATU</name>
<evidence type="ECO:0000313" key="3">
    <source>
        <dbReference type="Proteomes" id="UP000008922"/>
    </source>
</evidence>
<proteinExistence type="predicted"/>